<protein>
    <recommendedName>
        <fullName evidence="3">Toxin</fullName>
    </recommendedName>
</protein>
<sequence length="90" mass="10426">MKLTYDSAKNNSNLTKHGLSLSDAKLLDWDSAISYIDSRKNYGEERCVALALIKQRLYCVVYVELKIGKRIISLRKANAREVERYEKENN</sequence>
<proteinExistence type="predicted"/>
<name>A0A210RX16_9BURK</name>
<evidence type="ECO:0008006" key="3">
    <source>
        <dbReference type="Google" id="ProtNLM"/>
    </source>
</evidence>
<keyword evidence="2" id="KW-1185">Reference proteome</keyword>
<dbReference type="OrthoDB" id="9798158at2"/>
<dbReference type="Proteomes" id="UP000196880">
    <property type="component" value="Unassembled WGS sequence"/>
</dbReference>
<dbReference type="RefSeq" id="WP_087909742.1">
    <property type="nucleotide sequence ID" value="NZ_NAIA01000003.1"/>
</dbReference>
<dbReference type="EMBL" id="NAIA01000003">
    <property type="protein sequence ID" value="OWF65501.1"/>
    <property type="molecule type" value="Genomic_DNA"/>
</dbReference>
<accession>A0A210RX16</accession>
<dbReference type="InterPro" id="IPR038573">
    <property type="entry name" value="BrnT_sf"/>
</dbReference>
<dbReference type="AlphaFoldDB" id="A0A210RX16"/>
<organism evidence="1 2">
    <name type="scientific">Polynucleobacter hirudinilacicola</name>
    <dbReference type="NCBI Taxonomy" id="1743166"/>
    <lineage>
        <taxon>Bacteria</taxon>
        <taxon>Pseudomonadati</taxon>
        <taxon>Pseudomonadota</taxon>
        <taxon>Betaproteobacteria</taxon>
        <taxon>Burkholderiales</taxon>
        <taxon>Burkholderiaceae</taxon>
        <taxon>Polynucleobacter</taxon>
    </lineage>
</organism>
<gene>
    <name evidence="1" type="ORF">B6A14_06815</name>
</gene>
<evidence type="ECO:0000313" key="2">
    <source>
        <dbReference type="Proteomes" id="UP000196880"/>
    </source>
</evidence>
<dbReference type="Gene3D" id="3.10.450.530">
    <property type="entry name" value="Ribonuclease toxin, BrnT, of type II toxin-antitoxin system"/>
    <property type="match status" value="1"/>
</dbReference>
<evidence type="ECO:0000313" key="1">
    <source>
        <dbReference type="EMBL" id="OWF65501.1"/>
    </source>
</evidence>
<dbReference type="Pfam" id="PF04365">
    <property type="entry name" value="BrnT_toxin"/>
    <property type="match status" value="1"/>
</dbReference>
<reference evidence="1 2" key="1">
    <citation type="submission" date="2017-03" db="EMBL/GenBank/DDBJ databases">
        <title>New species Polynucleobacter sp. MWH-EgelM1-30-B4.</title>
        <authorList>
            <person name="Hahn M.W."/>
        </authorList>
    </citation>
    <scope>NUCLEOTIDE SEQUENCE [LARGE SCALE GENOMIC DNA]</scope>
    <source>
        <strain evidence="1 2">MWH-EgelM1-30-B4</strain>
    </source>
</reference>
<dbReference type="InterPro" id="IPR007460">
    <property type="entry name" value="BrnT_toxin"/>
</dbReference>
<comment type="caution">
    <text evidence="1">The sequence shown here is derived from an EMBL/GenBank/DDBJ whole genome shotgun (WGS) entry which is preliminary data.</text>
</comment>